<protein>
    <recommendedName>
        <fullName evidence="1">Phosphoribosyltransferase domain-containing protein</fullName>
    </recommendedName>
</protein>
<evidence type="ECO:0000313" key="2">
    <source>
        <dbReference type="EMBL" id="PSR75558.1"/>
    </source>
</evidence>
<dbReference type="AlphaFoldDB" id="A0A2R6NRT4"/>
<dbReference type="Gene3D" id="3.40.50.2020">
    <property type="match status" value="1"/>
</dbReference>
<name>A0A2R6NRT4_9APHY</name>
<proteinExistence type="predicted"/>
<accession>A0A2R6NRT4</accession>
<keyword evidence="3" id="KW-1185">Reference proteome</keyword>
<reference evidence="2 3" key="1">
    <citation type="submission" date="2018-02" db="EMBL/GenBank/DDBJ databases">
        <title>Genome sequence of the basidiomycete white-rot fungus Phlebia centrifuga.</title>
        <authorList>
            <person name="Granchi Z."/>
            <person name="Peng M."/>
            <person name="de Vries R.P."/>
            <person name="Hilden K."/>
            <person name="Makela M.R."/>
            <person name="Grigoriev I."/>
            <person name="Riley R."/>
        </authorList>
    </citation>
    <scope>NUCLEOTIDE SEQUENCE [LARGE SCALE GENOMIC DNA]</scope>
    <source>
        <strain evidence="2 3">FBCC195</strain>
    </source>
</reference>
<dbReference type="InterPro" id="IPR029057">
    <property type="entry name" value="PRTase-like"/>
</dbReference>
<gene>
    <name evidence="2" type="ORF">PHLCEN_2v9038</name>
</gene>
<dbReference type="Proteomes" id="UP000186601">
    <property type="component" value="Unassembled WGS sequence"/>
</dbReference>
<feature type="domain" description="Phosphoribosyltransferase" evidence="1">
    <location>
        <begin position="1"/>
        <end position="53"/>
    </location>
</feature>
<dbReference type="Pfam" id="PF14681">
    <property type="entry name" value="UPRTase"/>
    <property type="match status" value="1"/>
</dbReference>
<evidence type="ECO:0000259" key="1">
    <source>
        <dbReference type="Pfam" id="PF14681"/>
    </source>
</evidence>
<dbReference type="STRING" id="98765.A0A2R6NRT4"/>
<dbReference type="InterPro" id="IPR000836">
    <property type="entry name" value="PRTase_dom"/>
</dbReference>
<sequence>MAIRILLDHGVRQDHIIFVTFLVAREGGIVVLRKAFPDVKIVCSAVDNHLTERWLECIDVEGEGVDSETAGRKVWVVEPGMGHIG</sequence>
<organism evidence="2 3">
    <name type="scientific">Hermanssonia centrifuga</name>
    <dbReference type="NCBI Taxonomy" id="98765"/>
    <lineage>
        <taxon>Eukaryota</taxon>
        <taxon>Fungi</taxon>
        <taxon>Dikarya</taxon>
        <taxon>Basidiomycota</taxon>
        <taxon>Agaricomycotina</taxon>
        <taxon>Agaricomycetes</taxon>
        <taxon>Polyporales</taxon>
        <taxon>Meruliaceae</taxon>
        <taxon>Hermanssonia</taxon>
    </lineage>
</organism>
<comment type="caution">
    <text evidence="2">The sequence shown here is derived from an EMBL/GenBank/DDBJ whole genome shotgun (WGS) entry which is preliminary data.</text>
</comment>
<evidence type="ECO:0000313" key="3">
    <source>
        <dbReference type="Proteomes" id="UP000186601"/>
    </source>
</evidence>
<dbReference type="SUPFAM" id="SSF53271">
    <property type="entry name" value="PRTase-like"/>
    <property type="match status" value="1"/>
</dbReference>
<dbReference type="EMBL" id="MLYV02000883">
    <property type="protein sequence ID" value="PSR75558.1"/>
    <property type="molecule type" value="Genomic_DNA"/>
</dbReference>
<dbReference type="OrthoDB" id="738517at2759"/>